<protein>
    <submittedName>
        <fullName evidence="1">Uncharacterized protein</fullName>
    </submittedName>
</protein>
<sequence>MTKSVILRKNLPSRVRFGAQARPARIRRASAFRNSALELAEQARQREVKWSRLLKRPYSEEETRKDTAEEIKGLITRSRIAKFYDFGNINNALKELVRIHSKGLRFREVQCYSEDYWQPPIGEFAIPGKSRVAFKAKALSTVPQIMKEKENFWRRMSTDQAIVDSIQGEKPDIKGSLKTLRKAFKTGRKEEDADSRAHDVAFLALSINIPYEMEQRSKRGTHAWMYSWDLSPKEPINIEKFAEEYARLSKITNIKEFAEKTKKWYEHLHYMHWDHAADHV</sequence>
<organism evidence="1 2">
    <name type="scientific">Candidatus Iainarchaeum sp</name>
    <dbReference type="NCBI Taxonomy" id="3101447"/>
    <lineage>
        <taxon>Archaea</taxon>
        <taxon>Candidatus Iainarchaeota</taxon>
        <taxon>Candidatus Iainarchaeia</taxon>
        <taxon>Candidatus Iainarchaeales</taxon>
        <taxon>Candidatus Iainarchaeaceae</taxon>
        <taxon>Candidatus Iainarchaeum</taxon>
    </lineage>
</organism>
<evidence type="ECO:0000313" key="2">
    <source>
        <dbReference type="Proteomes" id="UP000590964"/>
    </source>
</evidence>
<proteinExistence type="predicted"/>
<dbReference type="EMBL" id="DUFW01000030">
    <property type="protein sequence ID" value="HIH21439.1"/>
    <property type="molecule type" value="Genomic_DNA"/>
</dbReference>
<comment type="caution">
    <text evidence="1">The sequence shown here is derived from an EMBL/GenBank/DDBJ whole genome shotgun (WGS) entry which is preliminary data.</text>
</comment>
<evidence type="ECO:0000313" key="1">
    <source>
        <dbReference type="EMBL" id="HIH21439.1"/>
    </source>
</evidence>
<dbReference type="AlphaFoldDB" id="A0A7J4JXN0"/>
<accession>A0A7J4JXN0</accession>
<gene>
    <name evidence="1" type="ORF">HA222_02110</name>
</gene>
<dbReference type="Proteomes" id="UP000590964">
    <property type="component" value="Unassembled WGS sequence"/>
</dbReference>
<reference evidence="2" key="1">
    <citation type="journal article" date="2020" name="bioRxiv">
        <title>A rank-normalized archaeal taxonomy based on genome phylogeny resolves widespread incomplete and uneven classifications.</title>
        <authorList>
            <person name="Rinke C."/>
            <person name="Chuvochina M."/>
            <person name="Mussig A.J."/>
            <person name="Chaumeil P.-A."/>
            <person name="Waite D.W."/>
            <person name="Whitman W.B."/>
            <person name="Parks D.H."/>
            <person name="Hugenholtz P."/>
        </authorList>
    </citation>
    <scope>NUCLEOTIDE SEQUENCE [LARGE SCALE GENOMIC DNA]</scope>
</reference>
<name>A0A7J4JXN0_9ARCH</name>